<protein>
    <submittedName>
        <fullName evidence="13">Rhombosortase-dependent M36 family metallopeptidase</fullName>
    </submittedName>
</protein>
<dbReference type="KEGG" id="psym:J1N51_08915"/>
<dbReference type="GO" id="GO:0006508">
    <property type="term" value="P:proteolysis"/>
    <property type="evidence" value="ECO:0007669"/>
    <property type="project" value="UniProtKB-KW"/>
</dbReference>
<feature type="domain" description="Ig-like" evidence="12">
    <location>
        <begin position="1204"/>
        <end position="1291"/>
    </location>
</feature>
<dbReference type="InterPro" id="IPR003137">
    <property type="entry name" value="PA_domain"/>
</dbReference>
<evidence type="ECO:0000256" key="8">
    <source>
        <dbReference type="ARBA" id="ARBA00022833"/>
    </source>
</evidence>
<keyword evidence="8" id="KW-0862">Zinc</keyword>
<evidence type="ECO:0000256" key="7">
    <source>
        <dbReference type="ARBA" id="ARBA00022801"/>
    </source>
</evidence>
<dbReference type="NCBIfam" id="NF038111">
    <property type="entry name" value="rhom_dep_M36"/>
    <property type="match status" value="1"/>
</dbReference>
<keyword evidence="6" id="KW-0479">Metal-binding</keyword>
<dbReference type="GO" id="GO:0005615">
    <property type="term" value="C:extracellular space"/>
    <property type="evidence" value="ECO:0007669"/>
    <property type="project" value="InterPro"/>
</dbReference>
<dbReference type="SUPFAM" id="SSF48726">
    <property type="entry name" value="Immunoglobulin"/>
    <property type="match status" value="1"/>
</dbReference>
<keyword evidence="10" id="KW-0865">Zymogen</keyword>
<keyword evidence="14" id="KW-1185">Reference proteome</keyword>
<keyword evidence="5" id="KW-0645">Protease</keyword>
<dbReference type="NCBIfam" id="TIGR03501">
    <property type="entry name" value="GlyGly_CTERM"/>
    <property type="match status" value="1"/>
</dbReference>
<dbReference type="EMBL" id="CP072110">
    <property type="protein sequence ID" value="QTH62886.1"/>
    <property type="molecule type" value="Genomic_DNA"/>
</dbReference>
<dbReference type="SUPFAM" id="SSF52025">
    <property type="entry name" value="PA domain"/>
    <property type="match status" value="1"/>
</dbReference>
<dbReference type="RefSeq" id="WP_208830528.1">
    <property type="nucleotide sequence ID" value="NZ_CP072110.1"/>
</dbReference>
<keyword evidence="9" id="KW-0482">Metalloprotease</keyword>
<dbReference type="Gene3D" id="1.10.390.10">
    <property type="entry name" value="Neutral Protease Domain 2"/>
    <property type="match status" value="1"/>
</dbReference>
<dbReference type="Pfam" id="PF22352">
    <property type="entry name" value="K319L-like_PKD"/>
    <property type="match status" value="1"/>
</dbReference>
<evidence type="ECO:0000256" key="10">
    <source>
        <dbReference type="ARBA" id="ARBA00023145"/>
    </source>
</evidence>
<evidence type="ECO:0000256" key="6">
    <source>
        <dbReference type="ARBA" id="ARBA00022723"/>
    </source>
</evidence>
<dbReference type="Pfam" id="PF02225">
    <property type="entry name" value="PA"/>
    <property type="match status" value="1"/>
</dbReference>
<dbReference type="Gene3D" id="2.60.40.3010">
    <property type="match status" value="1"/>
</dbReference>
<evidence type="ECO:0000256" key="11">
    <source>
        <dbReference type="SAM" id="SignalP"/>
    </source>
</evidence>
<dbReference type="Proteomes" id="UP000682739">
    <property type="component" value="Chromosome"/>
</dbReference>
<dbReference type="InterPro" id="IPR036179">
    <property type="entry name" value="Ig-like_dom_sf"/>
</dbReference>
<evidence type="ECO:0000259" key="12">
    <source>
        <dbReference type="PROSITE" id="PS50835"/>
    </source>
</evidence>
<feature type="chain" id="PRO_5038115865" evidence="11">
    <location>
        <begin position="25"/>
        <end position="1330"/>
    </location>
</feature>
<dbReference type="GO" id="GO:0004222">
    <property type="term" value="F:metalloendopeptidase activity"/>
    <property type="evidence" value="ECO:0007669"/>
    <property type="project" value="InterPro"/>
</dbReference>
<keyword evidence="11" id="KW-0732">Signal</keyword>
<comment type="subcellular location">
    <subcellularLocation>
        <location evidence="2">Secreted</location>
    </subcellularLocation>
</comment>
<dbReference type="InterPro" id="IPR007110">
    <property type="entry name" value="Ig-like_dom"/>
</dbReference>
<dbReference type="Gene3D" id="3.10.170.10">
    <property type="match status" value="1"/>
</dbReference>
<dbReference type="GO" id="GO:0008270">
    <property type="term" value="F:zinc ion binding"/>
    <property type="evidence" value="ECO:0007669"/>
    <property type="project" value="InterPro"/>
</dbReference>
<evidence type="ECO:0000256" key="5">
    <source>
        <dbReference type="ARBA" id="ARBA00022670"/>
    </source>
</evidence>
<dbReference type="PANTHER" id="PTHR33478:SF1">
    <property type="entry name" value="EXTRACELLULAR METALLOPROTEINASE MEP"/>
    <property type="match status" value="1"/>
</dbReference>
<evidence type="ECO:0000256" key="3">
    <source>
        <dbReference type="ARBA" id="ARBA00006006"/>
    </source>
</evidence>
<name>A0A975D995_9GAMM</name>
<evidence type="ECO:0000256" key="2">
    <source>
        <dbReference type="ARBA" id="ARBA00004613"/>
    </source>
</evidence>
<sequence>MVNFKIAGVSAAVSMILASAASHAAPEAIQTAPIKSVKSQSAASGSYDAAVQQALAAKPTKTGLKSHFDAQLGKATFLWAPKSMAAPDFTGILPEQRAAHASDFYLNALLGSSALKGASQVKLANLHDEGKGTRIAKYKQEIMGVEVFNREFNIMLDEEFSLVAASGFLARNQLPAGQLAPAMDFGSAEVALRAAISELTEGQLNAELQLSKEQGKYSVFTAKGETEALSLGKEARAKKVYFDGKKGLIPSYYVEVEMTEEDGVSTELFSYVISGQDGSVLSKHSLTVDDSVFHYRAYAREDKVPMQGPHGKVVPQLEPGNDPTEILEAPLVSISSMPSLSTQDPWLPEDAEFTLGNNAFAYADIVAPGGYSDGDFTAELTSAKTFDYPLSDEVRSNNIKNRKAAIVNLFYMTNYLHDYYYDYGFDEASGNAQISNYGRGGLENDPLLLEAQDFSGKNNANMSTPADGGAPRMQQYLWTDKDATVGEDWGTVVTNVDGLDLLPTSQVASFGAQQYDVTASLARIDDGTDTTTDGCEMATNAAELAGKIAVVDRGGCAFTVKALNAQDAGAVGVLVVNNTDDGTPAPMGGTDSFVRIPAQGLSFADGASLYAEIDADVDVEVNMFSSYPLKDSTFDNAIIAHEFGHYMQNRLIGNASGLTNFQGRSMGEGWSDVHALLFVTDEADLQLEGNEEFGLGYGVGTFVADFFYGIRRAPYTTDMEVNPYTFAHIETGAGPVGFPATSNASPHGAGEIWAVALWEFYVALINEHGFAEAKDRMSRYVVEGYKMTPVTPTYTEARDAIFAAASANDDLEIAITAFAKRGMGLGAISPNRFDNNHTGVVESFETELASYNAVSVNFNPDFDGAEVGFCTADGVLDIGETGTISVTVSNVGNEVLENVKAVISVVGDADVTIENDGEIVFETLNPFTRETSAELKVTVNDAAVADDIEFVVTFPEAVENDAIVEAEDITLNATLNYDFEKVAPVNFVSMDDMEDESTFADLTVNIMDGGDNAKGLAYFDTVNTPFFNSLVAADLGSQVLRMSDFAGITDVAYETAEFEIGYAGSFQVSFWHAYWMEADWDGGVVEISVNGSAWKDVTEFGGYFMVNGYNNYLDEDVQDQPLAGRMVFSGQDFAPASANGGIEVIDFGEALNGNMAKLRFRIATDSAVNYYGWWIDNLTLSNVASPVHSEVVSGVTGSCDNTAPQILAATEAVTVNEGEAVTLSVEVQDRNAVNAFTYEWVQTSGAEVSMSGADSATMTFTAPQVSATNNFTFEVTVSDGVDSVKSTSVVTVANVPKPVVPAPTDDESGSFGWLALLLTPFALLRRRMKR</sequence>
<accession>A0A975D995</accession>
<feature type="signal peptide" evidence="11">
    <location>
        <begin position="1"/>
        <end position="24"/>
    </location>
</feature>
<evidence type="ECO:0000256" key="1">
    <source>
        <dbReference type="ARBA" id="ARBA00001947"/>
    </source>
</evidence>
<keyword evidence="4" id="KW-0964">Secreted</keyword>
<dbReference type="InterPro" id="IPR027268">
    <property type="entry name" value="Peptidase_M4/M1_CTD_sf"/>
</dbReference>
<reference evidence="13" key="1">
    <citation type="submission" date="2021-03" db="EMBL/GenBank/DDBJ databases">
        <title>Description of Psychrosphaera ytuae sp. nov. isolated from deep sea sediment of South China Sea.</title>
        <authorList>
            <person name="Zhang J."/>
            <person name="Xu X.-D."/>
        </authorList>
    </citation>
    <scope>NUCLEOTIDE SEQUENCE</scope>
    <source>
        <strain evidence="13">MTZ26</strain>
    </source>
</reference>
<dbReference type="PROSITE" id="PS50835">
    <property type="entry name" value="IG_LIKE"/>
    <property type="match status" value="1"/>
</dbReference>
<dbReference type="PANTHER" id="PTHR33478">
    <property type="entry name" value="EXTRACELLULAR METALLOPROTEINASE MEP"/>
    <property type="match status" value="1"/>
</dbReference>
<comment type="cofactor">
    <cofactor evidence="1">
        <name>Zn(2+)</name>
        <dbReference type="ChEBI" id="CHEBI:29105"/>
    </cofactor>
</comment>
<dbReference type="SUPFAM" id="SSF55486">
    <property type="entry name" value="Metalloproteases ('zincins'), catalytic domain"/>
    <property type="match status" value="1"/>
</dbReference>
<dbReference type="CDD" id="cd04818">
    <property type="entry name" value="PA_subtilisin_1"/>
    <property type="match status" value="1"/>
</dbReference>
<evidence type="ECO:0000256" key="4">
    <source>
        <dbReference type="ARBA" id="ARBA00022525"/>
    </source>
</evidence>
<dbReference type="Gene3D" id="3.50.30.30">
    <property type="match status" value="1"/>
</dbReference>
<organism evidence="13 14">
    <name type="scientific">Psychrosphaera ytuae</name>
    <dbReference type="NCBI Taxonomy" id="2820710"/>
    <lineage>
        <taxon>Bacteria</taxon>
        <taxon>Pseudomonadati</taxon>
        <taxon>Pseudomonadota</taxon>
        <taxon>Gammaproteobacteria</taxon>
        <taxon>Alteromonadales</taxon>
        <taxon>Pseudoalteromonadaceae</taxon>
        <taxon>Psychrosphaera</taxon>
    </lineage>
</organism>
<dbReference type="InterPro" id="IPR020008">
    <property type="entry name" value="GlyGly_CTERM"/>
</dbReference>
<evidence type="ECO:0000256" key="9">
    <source>
        <dbReference type="ARBA" id="ARBA00023049"/>
    </source>
</evidence>
<dbReference type="InterPro" id="IPR001842">
    <property type="entry name" value="Peptidase_M36"/>
</dbReference>
<keyword evidence="7" id="KW-0378">Hydrolase</keyword>
<comment type="similarity">
    <text evidence="3">Belongs to the peptidase M36 family.</text>
</comment>
<gene>
    <name evidence="13" type="ORF">J1N51_08915</name>
</gene>
<evidence type="ECO:0000313" key="13">
    <source>
        <dbReference type="EMBL" id="QTH62886.1"/>
    </source>
</evidence>
<evidence type="ECO:0000313" key="14">
    <source>
        <dbReference type="Proteomes" id="UP000682739"/>
    </source>
</evidence>
<dbReference type="Pfam" id="PF02128">
    <property type="entry name" value="Peptidase_M36"/>
    <property type="match status" value="1"/>
</dbReference>
<dbReference type="InterPro" id="IPR050371">
    <property type="entry name" value="Fungal_virulence_M36"/>
</dbReference>
<proteinExistence type="inferred from homology"/>
<dbReference type="InterPro" id="IPR046450">
    <property type="entry name" value="PA_dom_sf"/>
</dbReference>